<protein>
    <submittedName>
        <fullName evidence="1">Uncharacterized protein</fullName>
    </submittedName>
</protein>
<gene>
    <name evidence="1" type="ORF">DM860_002191</name>
</gene>
<evidence type="ECO:0000313" key="1">
    <source>
        <dbReference type="EMBL" id="RAL49900.1"/>
    </source>
</evidence>
<reference evidence="1 2" key="1">
    <citation type="submission" date="2018-06" db="EMBL/GenBank/DDBJ databases">
        <title>The Genome of Cuscuta australis (Dodder) Provides Insight into the Evolution of Plant Parasitism.</title>
        <authorList>
            <person name="Liu H."/>
        </authorList>
    </citation>
    <scope>NUCLEOTIDE SEQUENCE [LARGE SCALE GENOMIC DNA]</scope>
    <source>
        <strain evidence="2">cv. Yunnan</strain>
        <tissue evidence="1">Vines</tissue>
    </source>
</reference>
<dbReference type="AlphaFoldDB" id="A0A328DXG9"/>
<keyword evidence="2" id="KW-1185">Reference proteome</keyword>
<proteinExistence type="predicted"/>
<name>A0A328DXG9_9ASTE</name>
<evidence type="ECO:0000313" key="2">
    <source>
        <dbReference type="Proteomes" id="UP000249390"/>
    </source>
</evidence>
<dbReference type="Proteomes" id="UP000249390">
    <property type="component" value="Unassembled WGS sequence"/>
</dbReference>
<dbReference type="EMBL" id="NQVE01000076">
    <property type="protein sequence ID" value="RAL49900.1"/>
    <property type="molecule type" value="Genomic_DNA"/>
</dbReference>
<organism evidence="1 2">
    <name type="scientific">Cuscuta australis</name>
    <dbReference type="NCBI Taxonomy" id="267555"/>
    <lineage>
        <taxon>Eukaryota</taxon>
        <taxon>Viridiplantae</taxon>
        <taxon>Streptophyta</taxon>
        <taxon>Embryophyta</taxon>
        <taxon>Tracheophyta</taxon>
        <taxon>Spermatophyta</taxon>
        <taxon>Magnoliopsida</taxon>
        <taxon>eudicotyledons</taxon>
        <taxon>Gunneridae</taxon>
        <taxon>Pentapetalae</taxon>
        <taxon>asterids</taxon>
        <taxon>lamiids</taxon>
        <taxon>Solanales</taxon>
        <taxon>Convolvulaceae</taxon>
        <taxon>Cuscuteae</taxon>
        <taxon>Cuscuta</taxon>
        <taxon>Cuscuta subgen. Grammica</taxon>
        <taxon>Cuscuta sect. Cleistogrammica</taxon>
    </lineage>
</organism>
<sequence>MPTQEDGIEAAEQNQLRASTTMNLRKSEGIVVKLDSRCQRMHHGGASIPTTVIETNVDQSEALDAPHLETIKRINKVNLSVEDNYHSGITLLVDSVIWRRLLWPEFKDWMQDVRCNAFCLAFNIGLIGSVAEPLGLHLKDWVHSPQIPLWILTEEELVFGQIKQSYYALEVDGYVGDPCNLHRLRLKEAIAVWNCVAHSCTSL</sequence>
<accession>A0A328DXG9</accession>
<comment type="caution">
    <text evidence="1">The sequence shown here is derived from an EMBL/GenBank/DDBJ whole genome shotgun (WGS) entry which is preliminary data.</text>
</comment>